<dbReference type="Pfam" id="PF01425">
    <property type="entry name" value="Amidase"/>
    <property type="match status" value="1"/>
</dbReference>
<dbReference type="RefSeq" id="WP_275634379.1">
    <property type="nucleotide sequence ID" value="NZ_JARGYD010000009.1"/>
</dbReference>
<dbReference type="InterPro" id="IPR023631">
    <property type="entry name" value="Amidase_dom"/>
</dbReference>
<keyword evidence="3" id="KW-1185">Reference proteome</keyword>
<dbReference type="InterPro" id="IPR000120">
    <property type="entry name" value="Amidase"/>
</dbReference>
<dbReference type="EMBL" id="JBHRTB010000010">
    <property type="protein sequence ID" value="MFC3144811.1"/>
    <property type="molecule type" value="Genomic_DNA"/>
</dbReference>
<dbReference type="PANTHER" id="PTHR11895">
    <property type="entry name" value="TRANSAMIDASE"/>
    <property type="match status" value="1"/>
</dbReference>
<reference evidence="3" key="1">
    <citation type="journal article" date="2019" name="Int. J. Syst. Evol. Microbiol.">
        <title>The Global Catalogue of Microorganisms (GCM) 10K type strain sequencing project: providing services to taxonomists for standard genome sequencing and annotation.</title>
        <authorList>
            <consortium name="The Broad Institute Genomics Platform"/>
            <consortium name="The Broad Institute Genome Sequencing Center for Infectious Disease"/>
            <person name="Wu L."/>
            <person name="Ma J."/>
        </authorList>
    </citation>
    <scope>NUCLEOTIDE SEQUENCE [LARGE SCALE GENOMIC DNA]</scope>
    <source>
        <strain evidence="3">KCTC 52366</strain>
    </source>
</reference>
<proteinExistence type="predicted"/>
<evidence type="ECO:0000259" key="1">
    <source>
        <dbReference type="Pfam" id="PF01425"/>
    </source>
</evidence>
<comment type="caution">
    <text evidence="2">The sequence shown here is derived from an EMBL/GenBank/DDBJ whole genome shotgun (WGS) entry which is preliminary data.</text>
</comment>
<name>A0ABV7GX13_9RHOB</name>
<evidence type="ECO:0000313" key="2">
    <source>
        <dbReference type="EMBL" id="MFC3144811.1"/>
    </source>
</evidence>
<dbReference type="InterPro" id="IPR036928">
    <property type="entry name" value="AS_sf"/>
</dbReference>
<organism evidence="2 3">
    <name type="scientific">Psychromarinibacter halotolerans</name>
    <dbReference type="NCBI Taxonomy" id="1775175"/>
    <lineage>
        <taxon>Bacteria</taxon>
        <taxon>Pseudomonadati</taxon>
        <taxon>Pseudomonadota</taxon>
        <taxon>Alphaproteobacteria</taxon>
        <taxon>Rhodobacterales</taxon>
        <taxon>Paracoccaceae</taxon>
        <taxon>Psychromarinibacter</taxon>
    </lineage>
</organism>
<evidence type="ECO:0000313" key="3">
    <source>
        <dbReference type="Proteomes" id="UP001595632"/>
    </source>
</evidence>
<dbReference type="Proteomes" id="UP001595632">
    <property type="component" value="Unassembled WGS sequence"/>
</dbReference>
<dbReference type="PANTHER" id="PTHR11895:SF76">
    <property type="entry name" value="INDOLEACETAMIDE HYDROLASE"/>
    <property type="match status" value="1"/>
</dbReference>
<gene>
    <name evidence="2" type="ORF">ACFOGP_18970</name>
</gene>
<protein>
    <submittedName>
        <fullName evidence="2">Amidase</fullName>
    </submittedName>
</protein>
<sequence>MDEVLGLTLAELTERLAARALSASEVMAAVLDRIAAVNGQVNAIVSLRDHDALMAEAAEVDAGPWRGPLHGVPMAVKDLVAVKGIRSTWGSPMFADYVPAADEVLAARLRAAGAILIGKTNVPEFGLGSHSYNPIFGVTRNPYDLSRAAGGSSGGAGAALACGMGWVADGSDMMGSLRNPAGWNNVYGHRPTVGLVPGDGQGDLFLHPLSTLGPMARNPRDLAALLEVLAGPEPGQPGGAPFVAGKLSGDIAGKRIGWLGDWGGAWPTERGILDLCRKALAVYEDLGCTVVDLAPPFPSDKLWDSWTTLRSWAVAGGQAAAWADPAKREMMKPAMVWEIERGMALSNEQIRQASAVRSDWFRAAARMFASVDAVAMPTAQVWPFPADWDWPKDIEGTAMDTYHRWMECVVPVSLIGLPCTAMPAGFGAGGLPMGVQLAGPRGSDGALLQLAAAYHDATRWPETRPPKL</sequence>
<dbReference type="Gene3D" id="3.90.1300.10">
    <property type="entry name" value="Amidase signature (AS) domain"/>
    <property type="match status" value="1"/>
</dbReference>
<dbReference type="NCBIfam" id="NF005686">
    <property type="entry name" value="PRK07486.1"/>
    <property type="match status" value="1"/>
</dbReference>
<feature type="domain" description="Amidase" evidence="1">
    <location>
        <begin position="25"/>
        <end position="448"/>
    </location>
</feature>
<accession>A0ABV7GX13</accession>
<dbReference type="SUPFAM" id="SSF75304">
    <property type="entry name" value="Amidase signature (AS) enzymes"/>
    <property type="match status" value="1"/>
</dbReference>